<organism evidence="2 3">
    <name type="scientific">Saccharibacillus alkalitolerans</name>
    <dbReference type="NCBI Taxonomy" id="2705290"/>
    <lineage>
        <taxon>Bacteria</taxon>
        <taxon>Bacillati</taxon>
        <taxon>Bacillota</taxon>
        <taxon>Bacilli</taxon>
        <taxon>Bacillales</taxon>
        <taxon>Paenibacillaceae</taxon>
        <taxon>Saccharibacillus</taxon>
    </lineage>
</organism>
<evidence type="ECO:0000259" key="1">
    <source>
        <dbReference type="Pfam" id="PF21758"/>
    </source>
</evidence>
<feature type="domain" description="Prenylated flavin chaperone LpdD-like" evidence="1">
    <location>
        <begin position="9"/>
        <end position="109"/>
    </location>
</feature>
<evidence type="ECO:0000313" key="2">
    <source>
        <dbReference type="EMBL" id="NGZ74532.1"/>
    </source>
</evidence>
<gene>
    <name evidence="2" type="ORF">GYN08_04320</name>
</gene>
<comment type="caution">
    <text evidence="2">The sequence shown here is derived from an EMBL/GenBank/DDBJ whole genome shotgun (WGS) entry which is preliminary data.</text>
</comment>
<accession>A0ABX0F941</accession>
<dbReference type="RefSeq" id="WP_166272796.1">
    <property type="nucleotide sequence ID" value="NZ_JAAFGS010000001.1"/>
</dbReference>
<evidence type="ECO:0000313" key="3">
    <source>
        <dbReference type="Proteomes" id="UP000800303"/>
    </source>
</evidence>
<dbReference type="Proteomes" id="UP000800303">
    <property type="component" value="Unassembled WGS sequence"/>
</dbReference>
<proteinExistence type="predicted"/>
<dbReference type="InterPro" id="IPR048844">
    <property type="entry name" value="LpdD_chaperone-like"/>
</dbReference>
<protein>
    <recommendedName>
        <fullName evidence="1">Prenylated flavin chaperone LpdD-like domain-containing protein</fullName>
    </recommendedName>
</protein>
<dbReference type="Pfam" id="PF21758">
    <property type="entry name" value="PAC_bac"/>
    <property type="match status" value="1"/>
</dbReference>
<name>A0ABX0F941_9BACL</name>
<sequence length="110" mass="11935">MKYVYNPSDIRVERRDVGRDTLLIVTGGAAHIGASSTAYAEDGGLRAGTSAVPGHKEHLLSEPAALHAARVLKRTVTVVMGIHYDGLSRAQIEELSEIVNRKIEEAIRET</sequence>
<reference evidence="2 3" key="1">
    <citation type="submission" date="2020-01" db="EMBL/GenBank/DDBJ databases">
        <title>Polyphasic characterisation and genomic insights into a novel alkali tolerant bacterium VR-M41.</title>
        <authorList>
            <person name="Vemuluri V.R."/>
        </authorList>
    </citation>
    <scope>NUCLEOTIDE SEQUENCE [LARGE SCALE GENOMIC DNA]</scope>
    <source>
        <strain evidence="2 3">VR-M41</strain>
    </source>
</reference>
<dbReference type="EMBL" id="JAAFGS010000001">
    <property type="protein sequence ID" value="NGZ74532.1"/>
    <property type="molecule type" value="Genomic_DNA"/>
</dbReference>
<keyword evidence="3" id="KW-1185">Reference proteome</keyword>